<evidence type="ECO:0000313" key="2">
    <source>
        <dbReference type="EMBL" id="RSL94054.1"/>
    </source>
</evidence>
<evidence type="ECO:0000313" key="3">
    <source>
        <dbReference type="Proteomes" id="UP000288429"/>
    </source>
</evidence>
<protein>
    <recommendedName>
        <fullName evidence="4">Heterokaryon incompatibility domain-containing protein</fullName>
    </recommendedName>
</protein>
<accession>A0A428SW90</accession>
<evidence type="ECO:0008006" key="4">
    <source>
        <dbReference type="Google" id="ProtNLM"/>
    </source>
</evidence>
<proteinExistence type="predicted"/>
<reference evidence="2 3" key="1">
    <citation type="submission" date="2017-06" db="EMBL/GenBank/DDBJ databases">
        <title>Cmopartive genomic analysis of Ambrosia Fusariam Clade fungi.</title>
        <authorList>
            <person name="Stajich J.E."/>
            <person name="Carrillo J."/>
            <person name="Kijimoto T."/>
            <person name="Eskalen A."/>
            <person name="O'Donnell K."/>
            <person name="Kasson M."/>
        </authorList>
    </citation>
    <scope>NUCLEOTIDE SEQUENCE [LARGE SCALE GENOMIC DNA]</scope>
    <source>
        <strain evidence="2 3">NRRL 20438</strain>
    </source>
</reference>
<keyword evidence="3" id="KW-1185">Reference proteome</keyword>
<dbReference type="Proteomes" id="UP000288429">
    <property type="component" value="Unassembled WGS sequence"/>
</dbReference>
<organism evidence="2 3">
    <name type="scientific">Fusarium ambrosium</name>
    <dbReference type="NCBI Taxonomy" id="131363"/>
    <lineage>
        <taxon>Eukaryota</taxon>
        <taxon>Fungi</taxon>
        <taxon>Dikarya</taxon>
        <taxon>Ascomycota</taxon>
        <taxon>Pezizomycotina</taxon>
        <taxon>Sordariomycetes</taxon>
        <taxon>Hypocreomycetidae</taxon>
        <taxon>Hypocreales</taxon>
        <taxon>Nectriaceae</taxon>
        <taxon>Fusarium</taxon>
        <taxon>Fusarium solani species complex</taxon>
    </lineage>
</organism>
<feature type="region of interest" description="Disordered" evidence="1">
    <location>
        <begin position="1440"/>
        <end position="1461"/>
    </location>
</feature>
<dbReference type="EMBL" id="NIZV01000329">
    <property type="protein sequence ID" value="RSL94054.1"/>
    <property type="molecule type" value="Genomic_DNA"/>
</dbReference>
<comment type="caution">
    <text evidence="2">The sequence shown here is derived from an EMBL/GenBank/DDBJ whole genome shotgun (WGS) entry which is preliminary data.</text>
</comment>
<name>A0A428SW90_9HYPO</name>
<dbReference type="PANTHER" id="PTHR39596:SF3">
    <property type="entry name" value="HETEROKARYON INCOMPATIBILITY DOMAIN-CONTAINING PROTEIN"/>
    <property type="match status" value="1"/>
</dbReference>
<dbReference type="PANTHER" id="PTHR39596">
    <property type="match status" value="1"/>
</dbReference>
<sequence length="1620" mass="182866">MDHLPRPNSPFYTIKAIPWLGAQYPWHNFADDVSIHFESEAAYFQFLQEPVKDDFLDSLCMFQSRCFINLYVAFFRIFDLPVNAFDVIIRNRSDPAASSITTEALPKLLGIMEAKFRDAFDHDSEESDTDVSVQFERGSEILTTVNDFLDSLAVQRIREHERRLWPDKPAEDLLFDRIQLSIILLGQALTTGLNFINTYPMAWGPSPWLHEQMLAAGWCRSERFSLLEQHGGDPAMIYYLSQLDRRSLRRDVEHRHCEDTFRCNRENLDHSTYKTKHIAGCPEATCGMVVVDSTDTPIVSNIVLRGNTPLVRYIDQNQPNGKGVVQIVELEGQALPAIGSSSKPYVCFSHVWSDGLGNLSSNAIPRCQARRLQQLANDLFPEMAQSHPIPFWLDTLCVPLQRPARDRAIEAMRLTYSQAAKVLVLDAVLSQASMTEFETTELAVRIRVSTWARRLWTFHEACLARNLFYQFADRAVNLESLDGERDKQSSTLRADNPGLYPDDPYDWYPTARLSEINSVLEGCLRWIRHQEKVLEDSEDHPHLGLAILMGSLRFRWTSRLEDETICLAGILGGRGLSEVLQHTTGEDRMRAFLSTIELVPADILYILRPRSTLPGFRWMPLSFLGGGSEASPKFQPNNATVTAGGLQLRCEGFLLHNTSLLGLSPRNSKIKLDGYTYQIEPASELNLGDYAGQELAVLLRATLIWTDDPSPGQIYGRSKGALGWEGFESFPSLKGFPIEETVVQAIESRRHAAFLQSWLFFGLLREVFSRPNYCYEPKDFVRLTDDGPVITTKALARYTWYWQAARVHDDGDVMRSLEKTIDKCLGLIHHTMSLTDPRLRSLSNTSLNETGWSAQVRVLFSIALLGDYLSTARRGMRLYSGAPLLAWKFAPLEQVMKDAGWCMGEIATLPGRCNLSTRCYLAGMDRTWLKKNHNRCNAEMGCLAHQLNYHTYRTSHHWECPHQSCTEIGPPVQDIVSAIRNGGIAVFDASGIANDQHPRIIQTGGTGGVETPFVAISHVWSDGLGNPQGNRLCLCQLRRIQKLVNSLYMPDQAPVPFWIDSLGIPVGKAYVKDRQVAIARIGDTFRKANKVLVLDNSLQMCQTGIGLTEILIRIQYSPWMTRVWTLLEGNVAKDVIFQVADRSISSEEFIRPNLLNNTEAVSQYLKELSDERLWSCPSAMQLMCGLASARPSNWVERYANMPKQSDAVEDEFRQGAIKTLEENKDEYRLGEEWRHILSCHGFPYEATEEDSHVKSDITNQIPCPVFDNPIPSVRGHIGGAFRNPSSRLSISFADAASGLRSRTTSRLDDETICLGAMLGLSLTKIVEIPTMNWRLRELLDSVDGQKSTTPLFRSLGINTRRYTETCQIKRMEVLLSQITHLPLSIIFWNIPRLSKHSWAPRSVLNRDLEVMFRGVVGFAEHEEKSNGLEFTMSGFKLESPRADNLSPPSLPPQSLSSLGDDVASRESGLIPWMRRSLGSPWRQLIWIKGLAGHPYKMLLPQARSSPEVSGEVLTIRPKGPTTPGVLSTPWLRVRFVADDRTIASARERRRVWTNYFFPGQRQQFAIIFRDDYGTLVRLLGAENGMTIVQHVRLVEVAPPSATPGLEITGVWVVQGKWCIL</sequence>
<evidence type="ECO:0000256" key="1">
    <source>
        <dbReference type="SAM" id="MobiDB-lite"/>
    </source>
</evidence>
<gene>
    <name evidence="2" type="ORF">CDV31_014468</name>
</gene>